<evidence type="ECO:0000313" key="2">
    <source>
        <dbReference type="Proteomes" id="UP001283361"/>
    </source>
</evidence>
<evidence type="ECO:0000313" key="1">
    <source>
        <dbReference type="EMBL" id="KAK3793861.1"/>
    </source>
</evidence>
<protein>
    <submittedName>
        <fullName evidence="1">Uncharacterized protein</fullName>
    </submittedName>
</protein>
<proteinExistence type="predicted"/>
<sequence length="117" mass="13438">MVEDVLLLISLHSKSLFRFGKEIFVRKIQHNCILITANKIRLPSRIASVDFRNWKGSNHERQLLGLRKPGQCSDYPPLLGSRPATSHQAASLWRYWRCGPDTEQTSGDDKNDNEFKS</sequence>
<name>A0AAE1E4F5_9GAST</name>
<organism evidence="1 2">
    <name type="scientific">Elysia crispata</name>
    <name type="common">lettuce slug</name>
    <dbReference type="NCBI Taxonomy" id="231223"/>
    <lineage>
        <taxon>Eukaryota</taxon>
        <taxon>Metazoa</taxon>
        <taxon>Spiralia</taxon>
        <taxon>Lophotrochozoa</taxon>
        <taxon>Mollusca</taxon>
        <taxon>Gastropoda</taxon>
        <taxon>Heterobranchia</taxon>
        <taxon>Euthyneura</taxon>
        <taxon>Panpulmonata</taxon>
        <taxon>Sacoglossa</taxon>
        <taxon>Placobranchoidea</taxon>
        <taxon>Plakobranchidae</taxon>
        <taxon>Elysia</taxon>
    </lineage>
</organism>
<comment type="caution">
    <text evidence="1">The sequence shown here is derived from an EMBL/GenBank/DDBJ whole genome shotgun (WGS) entry which is preliminary data.</text>
</comment>
<dbReference type="EMBL" id="JAWDGP010001166">
    <property type="protein sequence ID" value="KAK3793861.1"/>
    <property type="molecule type" value="Genomic_DNA"/>
</dbReference>
<dbReference type="AlphaFoldDB" id="A0AAE1E4F5"/>
<reference evidence="1" key="1">
    <citation type="journal article" date="2023" name="G3 (Bethesda)">
        <title>A reference genome for the long-term kleptoplast-retaining sea slug Elysia crispata morphotype clarki.</title>
        <authorList>
            <person name="Eastman K.E."/>
            <person name="Pendleton A.L."/>
            <person name="Shaikh M.A."/>
            <person name="Suttiyut T."/>
            <person name="Ogas R."/>
            <person name="Tomko P."/>
            <person name="Gavelis G."/>
            <person name="Widhalm J.R."/>
            <person name="Wisecaver J.H."/>
        </authorList>
    </citation>
    <scope>NUCLEOTIDE SEQUENCE</scope>
    <source>
        <strain evidence="1">ECLA1</strain>
    </source>
</reference>
<dbReference type="Proteomes" id="UP001283361">
    <property type="component" value="Unassembled WGS sequence"/>
</dbReference>
<keyword evidence="2" id="KW-1185">Reference proteome</keyword>
<gene>
    <name evidence="1" type="ORF">RRG08_033438</name>
</gene>
<accession>A0AAE1E4F5</accession>